<sequence>MPYYITGGVEKGWGKEAGGSGGRAREFATGGCEATPASCTTASAVCGSQHAQRLRTRGGRRRAACTGAAGAARTQTPRGGLKTAPRAMCGVATAGREAAAGRVGAAWRWVATAAVPAADGGRVRGFVSADSALTNPLSGARAMWRRPRRAHPRRRHAREAGGERARARCGHTRRRGDDARGGVQRRADEAGTRDFAKVSACETEGQRRQRARRRRRRRVQSAGPASAARDAWGGDGGIDGACRAKTRGCARAAPGTRAGGGVRTRRRRRRCVCVRGGGGVCVRRHLRASARCACERAGEGGVWSRGLQWWRDWTALPCAGSLASATAVAHVRAGVFECALAIAAAASSGTQRDLNCGSKIRSSQLN</sequence>
<dbReference type="AlphaFoldDB" id="A0AAD7NYS1"/>
<dbReference type="Proteomes" id="UP001215598">
    <property type="component" value="Unassembled WGS sequence"/>
</dbReference>
<accession>A0AAD7NYS1</accession>
<evidence type="ECO:0000256" key="1">
    <source>
        <dbReference type="SAM" id="MobiDB-lite"/>
    </source>
</evidence>
<protein>
    <submittedName>
        <fullName evidence="2">Uncharacterized protein</fullName>
    </submittedName>
</protein>
<feature type="region of interest" description="Disordered" evidence="1">
    <location>
        <begin position="57"/>
        <end position="82"/>
    </location>
</feature>
<organism evidence="2 3">
    <name type="scientific">Mycena metata</name>
    <dbReference type="NCBI Taxonomy" id="1033252"/>
    <lineage>
        <taxon>Eukaryota</taxon>
        <taxon>Fungi</taxon>
        <taxon>Dikarya</taxon>
        <taxon>Basidiomycota</taxon>
        <taxon>Agaricomycotina</taxon>
        <taxon>Agaricomycetes</taxon>
        <taxon>Agaricomycetidae</taxon>
        <taxon>Agaricales</taxon>
        <taxon>Marasmiineae</taxon>
        <taxon>Mycenaceae</taxon>
        <taxon>Mycena</taxon>
    </lineage>
</organism>
<keyword evidence="3" id="KW-1185">Reference proteome</keyword>
<evidence type="ECO:0000313" key="3">
    <source>
        <dbReference type="Proteomes" id="UP001215598"/>
    </source>
</evidence>
<evidence type="ECO:0000313" key="2">
    <source>
        <dbReference type="EMBL" id="KAJ7780915.1"/>
    </source>
</evidence>
<dbReference type="EMBL" id="JARKIB010000004">
    <property type="protein sequence ID" value="KAJ7780915.1"/>
    <property type="molecule type" value="Genomic_DNA"/>
</dbReference>
<comment type="caution">
    <text evidence="2">The sequence shown here is derived from an EMBL/GenBank/DDBJ whole genome shotgun (WGS) entry which is preliminary data.</text>
</comment>
<feature type="region of interest" description="Disordered" evidence="1">
    <location>
        <begin position="144"/>
        <end position="232"/>
    </location>
</feature>
<feature type="compositionally biased region" description="Low complexity" evidence="1">
    <location>
        <begin position="64"/>
        <end position="80"/>
    </location>
</feature>
<gene>
    <name evidence="2" type="ORF">B0H16DRAFT_1447491</name>
</gene>
<feature type="compositionally biased region" description="Basic and acidic residues" evidence="1">
    <location>
        <begin position="175"/>
        <end position="196"/>
    </location>
</feature>
<name>A0AAD7NYS1_9AGAR</name>
<reference evidence="2" key="1">
    <citation type="submission" date="2023-03" db="EMBL/GenBank/DDBJ databases">
        <title>Massive genome expansion in bonnet fungi (Mycena s.s.) driven by repeated elements and novel gene families across ecological guilds.</title>
        <authorList>
            <consortium name="Lawrence Berkeley National Laboratory"/>
            <person name="Harder C.B."/>
            <person name="Miyauchi S."/>
            <person name="Viragh M."/>
            <person name="Kuo A."/>
            <person name="Thoen E."/>
            <person name="Andreopoulos B."/>
            <person name="Lu D."/>
            <person name="Skrede I."/>
            <person name="Drula E."/>
            <person name="Henrissat B."/>
            <person name="Morin E."/>
            <person name="Kohler A."/>
            <person name="Barry K."/>
            <person name="LaButti K."/>
            <person name="Morin E."/>
            <person name="Salamov A."/>
            <person name="Lipzen A."/>
            <person name="Mereny Z."/>
            <person name="Hegedus B."/>
            <person name="Baldrian P."/>
            <person name="Stursova M."/>
            <person name="Weitz H."/>
            <person name="Taylor A."/>
            <person name="Grigoriev I.V."/>
            <person name="Nagy L.G."/>
            <person name="Martin F."/>
            <person name="Kauserud H."/>
        </authorList>
    </citation>
    <scope>NUCLEOTIDE SEQUENCE</scope>
    <source>
        <strain evidence="2">CBHHK182m</strain>
    </source>
</reference>
<feature type="compositionally biased region" description="Basic residues" evidence="1">
    <location>
        <begin position="208"/>
        <end position="219"/>
    </location>
</feature>
<feature type="compositionally biased region" description="Basic residues" evidence="1">
    <location>
        <begin position="144"/>
        <end position="157"/>
    </location>
</feature>
<proteinExistence type="predicted"/>